<feature type="compositionally biased region" description="Polar residues" evidence="1">
    <location>
        <begin position="184"/>
        <end position="194"/>
    </location>
</feature>
<feature type="region of interest" description="Disordered" evidence="1">
    <location>
        <begin position="102"/>
        <end position="124"/>
    </location>
</feature>
<dbReference type="EMBL" id="BKCP01004505">
    <property type="protein sequence ID" value="GER31613.1"/>
    <property type="molecule type" value="Genomic_DNA"/>
</dbReference>
<organism evidence="2 3">
    <name type="scientific">Striga asiatica</name>
    <name type="common">Asiatic witchweed</name>
    <name type="synonym">Buchnera asiatica</name>
    <dbReference type="NCBI Taxonomy" id="4170"/>
    <lineage>
        <taxon>Eukaryota</taxon>
        <taxon>Viridiplantae</taxon>
        <taxon>Streptophyta</taxon>
        <taxon>Embryophyta</taxon>
        <taxon>Tracheophyta</taxon>
        <taxon>Spermatophyta</taxon>
        <taxon>Magnoliopsida</taxon>
        <taxon>eudicotyledons</taxon>
        <taxon>Gunneridae</taxon>
        <taxon>Pentapetalae</taxon>
        <taxon>asterids</taxon>
        <taxon>lamiids</taxon>
        <taxon>Lamiales</taxon>
        <taxon>Orobanchaceae</taxon>
        <taxon>Buchnereae</taxon>
        <taxon>Striga</taxon>
    </lineage>
</organism>
<sequence length="194" mass="20620">MTRRKDSSACFLCSSPPGNPDGSRRSAPSVRRPTVLPELNGFLPWPPATAVVVAVHSLFTPLIFVFAANASKTFLGLDRPISSPPSKSLDLHNDMDVSASIDGDSNFFGGPHPKSTSYKSNLGDPATPNSRFPINFPYPAGQPSAPSKIPFSLYTVRCTADPIASAAWAKPSTPPARRSPCLDSASTNARQLPK</sequence>
<dbReference type="Proteomes" id="UP000325081">
    <property type="component" value="Unassembled WGS sequence"/>
</dbReference>
<dbReference type="AlphaFoldDB" id="A0A5A7PFE1"/>
<reference evidence="3" key="1">
    <citation type="journal article" date="2019" name="Curr. Biol.">
        <title>Genome Sequence of Striga asiatica Provides Insight into the Evolution of Plant Parasitism.</title>
        <authorList>
            <person name="Yoshida S."/>
            <person name="Kim S."/>
            <person name="Wafula E.K."/>
            <person name="Tanskanen J."/>
            <person name="Kim Y.M."/>
            <person name="Honaas L."/>
            <person name="Yang Z."/>
            <person name="Spallek T."/>
            <person name="Conn C.E."/>
            <person name="Ichihashi Y."/>
            <person name="Cheong K."/>
            <person name="Cui S."/>
            <person name="Der J.P."/>
            <person name="Gundlach H."/>
            <person name="Jiao Y."/>
            <person name="Hori C."/>
            <person name="Ishida J.K."/>
            <person name="Kasahara H."/>
            <person name="Kiba T."/>
            <person name="Kim M.S."/>
            <person name="Koo N."/>
            <person name="Laohavisit A."/>
            <person name="Lee Y.H."/>
            <person name="Lumba S."/>
            <person name="McCourt P."/>
            <person name="Mortimer J.C."/>
            <person name="Mutuku J.M."/>
            <person name="Nomura T."/>
            <person name="Sasaki-Sekimoto Y."/>
            <person name="Seto Y."/>
            <person name="Wang Y."/>
            <person name="Wakatake T."/>
            <person name="Sakakibara H."/>
            <person name="Demura T."/>
            <person name="Yamaguchi S."/>
            <person name="Yoneyama K."/>
            <person name="Manabe R.I."/>
            <person name="Nelson D.C."/>
            <person name="Schulman A.H."/>
            <person name="Timko M.P."/>
            <person name="dePamphilis C.W."/>
            <person name="Choi D."/>
            <person name="Shirasu K."/>
        </authorList>
    </citation>
    <scope>NUCLEOTIDE SEQUENCE [LARGE SCALE GENOMIC DNA]</scope>
    <source>
        <strain evidence="3">cv. UVA1</strain>
    </source>
</reference>
<feature type="region of interest" description="Disordered" evidence="1">
    <location>
        <begin position="166"/>
        <end position="194"/>
    </location>
</feature>
<keyword evidence="3" id="KW-1185">Reference proteome</keyword>
<evidence type="ECO:0000313" key="3">
    <source>
        <dbReference type="Proteomes" id="UP000325081"/>
    </source>
</evidence>
<evidence type="ECO:0000313" key="2">
    <source>
        <dbReference type="EMBL" id="GER31613.1"/>
    </source>
</evidence>
<name>A0A5A7PFE1_STRAF</name>
<evidence type="ECO:0000256" key="1">
    <source>
        <dbReference type="SAM" id="MobiDB-lite"/>
    </source>
</evidence>
<comment type="caution">
    <text evidence="2">The sequence shown here is derived from an EMBL/GenBank/DDBJ whole genome shotgun (WGS) entry which is preliminary data.</text>
</comment>
<accession>A0A5A7PFE1</accession>
<feature type="region of interest" description="Disordered" evidence="1">
    <location>
        <begin position="1"/>
        <end position="30"/>
    </location>
</feature>
<proteinExistence type="predicted"/>
<protein>
    <submittedName>
        <fullName evidence="2">Bifunctional enzyme IspD/IspF</fullName>
    </submittedName>
</protein>
<gene>
    <name evidence="2" type="ORF">STAS_07630</name>
</gene>